<keyword evidence="2 4" id="KW-0378">Hydrolase</keyword>
<proteinExistence type="inferred from homology"/>
<dbReference type="CDD" id="cd00431">
    <property type="entry name" value="cysteine_hydrolases"/>
    <property type="match status" value="1"/>
</dbReference>
<dbReference type="SUPFAM" id="SSF52499">
    <property type="entry name" value="Isochorismatase-like hydrolases"/>
    <property type="match status" value="1"/>
</dbReference>
<evidence type="ECO:0000256" key="2">
    <source>
        <dbReference type="ARBA" id="ARBA00022801"/>
    </source>
</evidence>
<dbReference type="AlphaFoldDB" id="A0A5R9EXW3"/>
<evidence type="ECO:0000313" key="4">
    <source>
        <dbReference type="EMBL" id="TLS35016.1"/>
    </source>
</evidence>
<dbReference type="InterPro" id="IPR036380">
    <property type="entry name" value="Isochorismatase-like_sf"/>
</dbReference>
<protein>
    <submittedName>
        <fullName evidence="4">Cysteine hydrolase</fullName>
    </submittedName>
</protein>
<dbReference type="EMBL" id="SWLG01000032">
    <property type="protein sequence ID" value="TLS35016.1"/>
    <property type="molecule type" value="Genomic_DNA"/>
</dbReference>
<dbReference type="GO" id="GO:0016787">
    <property type="term" value="F:hydrolase activity"/>
    <property type="evidence" value="ECO:0007669"/>
    <property type="project" value="UniProtKB-KW"/>
</dbReference>
<reference evidence="4 5" key="1">
    <citation type="submission" date="2019-04" db="EMBL/GenBank/DDBJ databases">
        <title>Bacillus caeni sp. nov., a bacterium isolated from mangrove sediment.</title>
        <authorList>
            <person name="Huang H."/>
            <person name="Mo K."/>
            <person name="Hu Y."/>
        </authorList>
    </citation>
    <scope>NUCLEOTIDE SEQUENCE [LARGE SCALE GENOMIC DNA]</scope>
    <source>
        <strain evidence="4 5">HB172195</strain>
    </source>
</reference>
<dbReference type="PANTHER" id="PTHR43540">
    <property type="entry name" value="PEROXYUREIDOACRYLATE/UREIDOACRYLATE AMIDOHYDROLASE-RELATED"/>
    <property type="match status" value="1"/>
</dbReference>
<feature type="domain" description="Isochorismatase-like" evidence="3">
    <location>
        <begin position="16"/>
        <end position="177"/>
    </location>
</feature>
<dbReference type="OrthoDB" id="4305745at2"/>
<evidence type="ECO:0000313" key="5">
    <source>
        <dbReference type="Proteomes" id="UP000308230"/>
    </source>
</evidence>
<comment type="caution">
    <text evidence="4">The sequence shown here is derived from an EMBL/GenBank/DDBJ whole genome shotgun (WGS) entry which is preliminary data.</text>
</comment>
<organism evidence="4 5">
    <name type="scientific">Exobacillus caeni</name>
    <dbReference type="NCBI Taxonomy" id="2574798"/>
    <lineage>
        <taxon>Bacteria</taxon>
        <taxon>Bacillati</taxon>
        <taxon>Bacillota</taxon>
        <taxon>Bacilli</taxon>
        <taxon>Bacillales</taxon>
        <taxon>Guptibacillaceae</taxon>
        <taxon>Exobacillus</taxon>
    </lineage>
</organism>
<evidence type="ECO:0000259" key="3">
    <source>
        <dbReference type="Pfam" id="PF00857"/>
    </source>
</evidence>
<dbReference type="InterPro" id="IPR000868">
    <property type="entry name" value="Isochorismatase-like_dom"/>
</dbReference>
<sequence length="207" mass="23505">MGNDFIERADKGTSVALLIIDVINKLDFPEADLLKRYTQPMAENIASLKKRAKEHHIPVIYVNDNYGMWRSDLNQLIEKTKESPGKDLVEALMPQEDDYFVVKPKHSGFFSTPLASLLKYLEVNTLILTGVAGNICVLFTANDAYMRDYNIYVPSDCSASNEQEDNEYALRLMENIMEANTEEESKLDLVEIINNAVKERVKTAYEG</sequence>
<dbReference type="Proteomes" id="UP000308230">
    <property type="component" value="Unassembled WGS sequence"/>
</dbReference>
<comment type="similarity">
    <text evidence="1">Belongs to the isochorismatase family.</text>
</comment>
<dbReference type="InterPro" id="IPR050272">
    <property type="entry name" value="Isochorismatase-like_hydrls"/>
</dbReference>
<accession>A0A5R9EXW3</accession>
<dbReference type="Gene3D" id="3.40.50.850">
    <property type="entry name" value="Isochorismatase-like"/>
    <property type="match status" value="1"/>
</dbReference>
<evidence type="ECO:0000256" key="1">
    <source>
        <dbReference type="ARBA" id="ARBA00006336"/>
    </source>
</evidence>
<name>A0A5R9EXW3_9BACL</name>
<gene>
    <name evidence="4" type="ORF">FCL54_22715</name>
</gene>
<dbReference type="Pfam" id="PF00857">
    <property type="entry name" value="Isochorismatase"/>
    <property type="match status" value="1"/>
</dbReference>
<dbReference type="PANTHER" id="PTHR43540:SF6">
    <property type="entry name" value="ISOCHORISMATASE-LIKE DOMAIN-CONTAINING PROTEIN"/>
    <property type="match status" value="1"/>
</dbReference>
<keyword evidence="5" id="KW-1185">Reference proteome</keyword>
<dbReference type="RefSeq" id="WP_138129590.1">
    <property type="nucleotide sequence ID" value="NZ_SWLG01000032.1"/>
</dbReference>